<dbReference type="GO" id="GO:0005829">
    <property type="term" value="C:cytosol"/>
    <property type="evidence" value="ECO:0007669"/>
    <property type="project" value="TreeGrafter"/>
</dbReference>
<feature type="domain" description="Mannitol dehydrogenase C-terminal" evidence="4">
    <location>
        <begin position="276"/>
        <end position="466"/>
    </location>
</feature>
<dbReference type="Pfam" id="PF01232">
    <property type="entry name" value="Mannitol_dh"/>
    <property type="match status" value="1"/>
</dbReference>
<dbReference type="EMBL" id="FOUZ01000001">
    <property type="protein sequence ID" value="SFM62834.1"/>
    <property type="molecule type" value="Genomic_DNA"/>
</dbReference>
<dbReference type="GO" id="GO:0009026">
    <property type="term" value="F:tagaturonate reductase activity"/>
    <property type="evidence" value="ECO:0007669"/>
    <property type="project" value="TreeGrafter"/>
</dbReference>
<dbReference type="InterPro" id="IPR013118">
    <property type="entry name" value="Mannitol_DH_C"/>
</dbReference>
<keyword evidence="1" id="KW-0560">Oxidoreductase</keyword>
<evidence type="ECO:0000256" key="1">
    <source>
        <dbReference type="ARBA" id="ARBA00023002"/>
    </source>
</evidence>
<dbReference type="AlphaFoldDB" id="A0A1I4SEN4"/>
<dbReference type="InterPro" id="IPR036291">
    <property type="entry name" value="NAD(P)-bd_dom_sf"/>
</dbReference>
<keyword evidence="6" id="KW-1185">Reference proteome</keyword>
<dbReference type="OrthoDB" id="9768714at2"/>
<name>A0A1I4SEN4_9FLAO</name>
<keyword evidence="2" id="KW-0520">NAD</keyword>
<evidence type="ECO:0000259" key="3">
    <source>
        <dbReference type="Pfam" id="PF01232"/>
    </source>
</evidence>
<gene>
    <name evidence="5" type="ORF">SAMN05421738_101175</name>
</gene>
<evidence type="ECO:0000256" key="2">
    <source>
        <dbReference type="ARBA" id="ARBA00023027"/>
    </source>
</evidence>
<dbReference type="SUPFAM" id="SSF51735">
    <property type="entry name" value="NAD(P)-binding Rossmann-fold domains"/>
    <property type="match status" value="1"/>
</dbReference>
<dbReference type="Gene3D" id="3.40.50.720">
    <property type="entry name" value="NAD(P)-binding Rossmann-like Domain"/>
    <property type="match status" value="1"/>
</dbReference>
<dbReference type="InterPro" id="IPR013131">
    <property type="entry name" value="Mannitol_DH_N"/>
</dbReference>
<accession>A0A1I4SEN4</accession>
<dbReference type="InterPro" id="IPR000669">
    <property type="entry name" value="Mannitol_DH"/>
</dbReference>
<evidence type="ECO:0000313" key="5">
    <source>
        <dbReference type="EMBL" id="SFM62834.1"/>
    </source>
</evidence>
<dbReference type="PANTHER" id="PTHR30524:SF0">
    <property type="entry name" value="ALTRONATE OXIDOREDUCTASE-RELATED"/>
    <property type="match status" value="1"/>
</dbReference>
<dbReference type="STRING" id="684065.SAMN05421738_101175"/>
<sequence length="483" mass="55754">MKNKLNQNIVNNQKELPIKVIQFGGGNFMRAFTDYVIDKLNKDANFNAGIANIKVTPSGSSFYTFEEQDNLYTLFIRGLKKGEIVDEKTIISSIQKSINPYEDYQDFLALAQENELQFLFSNTTESGIVFDELEDDLDKGPHKNFPAKVTTFLYKRFQYFNGDKDKGLTIIPCELIDKNADTLKKYILQYAELWNLEPNFSNWINTSNSFHNTLVDRIVPGYPKDDKQYYESQLDYNDELMVVSEAFLLWAIEGDETLLEKIPFNQANEQILIVKDLQPYRTSKVRILNGVHTAMVAFSIMLNQDTVKNAIDNNTINSFVNKLVYNEIIPILDLPEDELKTYAEDVFDRFKNPFLKHHLSSIALNSISKFKVRVLPSLLDYVDKFDKLPANITFSLACLIRFYKGNWQNKNLPTNDDKAILDEFKSIWENNDYNIIAKLALENTSFWDQDLTEVANLQTEIAKILQLIDTTNLADAYTKYTSN</sequence>
<dbReference type="GO" id="GO:0008926">
    <property type="term" value="F:mannitol-1-phosphate 5-dehydrogenase activity"/>
    <property type="evidence" value="ECO:0007669"/>
    <property type="project" value="TreeGrafter"/>
</dbReference>
<dbReference type="RefSeq" id="WP_092905612.1">
    <property type="nucleotide sequence ID" value="NZ_FOUZ01000001.1"/>
</dbReference>
<dbReference type="Proteomes" id="UP000199149">
    <property type="component" value="Unassembled WGS sequence"/>
</dbReference>
<protein>
    <submittedName>
        <fullName evidence="5">Tagaturonate reductase</fullName>
    </submittedName>
</protein>
<proteinExistence type="predicted"/>
<dbReference type="Gene3D" id="1.10.1040.10">
    <property type="entry name" value="N-(1-d-carboxylethyl)-l-norvaline Dehydrogenase, domain 2"/>
    <property type="match status" value="1"/>
</dbReference>
<evidence type="ECO:0000259" key="4">
    <source>
        <dbReference type="Pfam" id="PF08125"/>
    </source>
</evidence>
<organism evidence="5 6">
    <name type="scientific">Algoriella xinjiangensis</name>
    <dbReference type="NCBI Taxonomy" id="684065"/>
    <lineage>
        <taxon>Bacteria</taxon>
        <taxon>Pseudomonadati</taxon>
        <taxon>Bacteroidota</taxon>
        <taxon>Flavobacteriia</taxon>
        <taxon>Flavobacteriales</taxon>
        <taxon>Weeksellaceae</taxon>
        <taxon>Algoriella</taxon>
    </lineage>
</organism>
<evidence type="ECO:0000313" key="6">
    <source>
        <dbReference type="Proteomes" id="UP000199149"/>
    </source>
</evidence>
<dbReference type="PANTHER" id="PTHR30524">
    <property type="entry name" value="MANNITOL-1-PHOSPHATE 5-DEHYDROGENASE"/>
    <property type="match status" value="1"/>
</dbReference>
<dbReference type="GO" id="GO:0019592">
    <property type="term" value="P:mannitol catabolic process"/>
    <property type="evidence" value="ECO:0007669"/>
    <property type="project" value="TreeGrafter"/>
</dbReference>
<dbReference type="GO" id="GO:0019698">
    <property type="term" value="P:D-galacturonate catabolic process"/>
    <property type="evidence" value="ECO:0007669"/>
    <property type="project" value="TreeGrafter"/>
</dbReference>
<dbReference type="InterPro" id="IPR013328">
    <property type="entry name" value="6PGD_dom2"/>
</dbReference>
<dbReference type="PRINTS" id="PR00084">
    <property type="entry name" value="MTLDHDRGNASE"/>
</dbReference>
<dbReference type="NCBIfam" id="NF002969">
    <property type="entry name" value="PRK03643.1"/>
    <property type="match status" value="1"/>
</dbReference>
<feature type="domain" description="Mannitol dehydrogenase N-terminal" evidence="3">
    <location>
        <begin position="19"/>
        <end position="257"/>
    </location>
</feature>
<dbReference type="Pfam" id="PF08125">
    <property type="entry name" value="Mannitol_dh_C"/>
    <property type="match status" value="1"/>
</dbReference>
<dbReference type="InterPro" id="IPR008927">
    <property type="entry name" value="6-PGluconate_DH-like_C_sf"/>
</dbReference>
<dbReference type="SUPFAM" id="SSF48179">
    <property type="entry name" value="6-phosphogluconate dehydrogenase C-terminal domain-like"/>
    <property type="match status" value="1"/>
</dbReference>
<reference evidence="6" key="1">
    <citation type="submission" date="2016-10" db="EMBL/GenBank/DDBJ databases">
        <authorList>
            <person name="Varghese N."/>
            <person name="Submissions S."/>
        </authorList>
    </citation>
    <scope>NUCLEOTIDE SEQUENCE [LARGE SCALE GENOMIC DNA]</scope>
    <source>
        <strain evidence="6">XJ109</strain>
    </source>
</reference>